<evidence type="ECO:0000256" key="15">
    <source>
        <dbReference type="SAM" id="MobiDB-lite"/>
    </source>
</evidence>
<protein>
    <recommendedName>
        <fullName evidence="9">Protein farnesyltransferase/geranylgeranyltransferase type-1 subunit alpha</fullName>
        <ecNumber evidence="4">2.5.1.58</ecNumber>
        <ecNumber evidence="3">2.5.1.59</ecNumber>
    </recommendedName>
    <alternativeName>
        <fullName evidence="12">CAAX farnesyltransferase subunit alpha</fullName>
    </alternativeName>
    <alternativeName>
        <fullName evidence="11">FTase-alpha</fullName>
    </alternativeName>
    <alternativeName>
        <fullName evidence="10">Ras proteins prenyltransferase subunit alpha</fullName>
    </alternativeName>
    <alternativeName>
        <fullName evidence="13">Type I protein geranyl-geranyltransferase subunit alpha</fullName>
    </alternativeName>
</protein>
<dbReference type="InterPro" id="IPR002088">
    <property type="entry name" value="Prenyl_trans_a"/>
</dbReference>
<dbReference type="PANTHER" id="PTHR11129:SF1">
    <property type="entry name" value="PROTEIN FARNESYLTRANSFERASE_GERANYLGERANYLTRANSFERASE TYPE-1 SUBUNIT ALPHA"/>
    <property type="match status" value="1"/>
</dbReference>
<organism evidence="16 17">
    <name type="scientific">Phycomyces blakesleeanus (strain ATCC 8743b / DSM 1359 / FGSC 10004 / NBRC 33097 / NRRL 1555)</name>
    <dbReference type="NCBI Taxonomy" id="763407"/>
    <lineage>
        <taxon>Eukaryota</taxon>
        <taxon>Fungi</taxon>
        <taxon>Fungi incertae sedis</taxon>
        <taxon>Mucoromycota</taxon>
        <taxon>Mucoromycotina</taxon>
        <taxon>Mucoromycetes</taxon>
        <taxon>Mucorales</taxon>
        <taxon>Phycomycetaceae</taxon>
        <taxon>Phycomyces</taxon>
    </lineage>
</organism>
<dbReference type="EC" id="2.5.1.58" evidence="4"/>
<dbReference type="FunCoup" id="A0A167M384">
    <property type="interactions" value="141"/>
</dbReference>
<evidence type="ECO:0000256" key="13">
    <source>
        <dbReference type="ARBA" id="ARBA00043219"/>
    </source>
</evidence>
<dbReference type="VEuPathDB" id="FungiDB:PHYBLDRAFT_134630"/>
<evidence type="ECO:0000256" key="9">
    <source>
        <dbReference type="ARBA" id="ARBA00040965"/>
    </source>
</evidence>
<evidence type="ECO:0000256" key="12">
    <source>
        <dbReference type="ARBA" id="ARBA00043086"/>
    </source>
</evidence>
<dbReference type="PROSITE" id="PS51147">
    <property type="entry name" value="PFTA"/>
    <property type="match status" value="5"/>
</dbReference>
<dbReference type="EC" id="2.5.1.59" evidence="3"/>
<evidence type="ECO:0000256" key="10">
    <source>
        <dbReference type="ARBA" id="ARBA00041392"/>
    </source>
</evidence>
<keyword evidence="6" id="KW-0808">Transferase</keyword>
<accession>A0A167M384</accession>
<sequence>MSDSFYSKKPEWADITPVPQDDGPNPLVPIAYSSDYKDAMDYFRAVSKNDERSPRVLELIAAIIEMNPAHYTVWQYRQKVLFTLGSDLNKELEYIDSIAENQSKNYQIWHHRQVVVEKLGNGDKELEFINEILEGDSKNYHAWSYRQWVVAHFDKWDEELSFTDDMLVFDIRNNSAWNYRHFVLSNRPRKVTLEELEDEIEFSKKKIALAPNNPSSWAYLSSILEKAKKQLAEMKGFLESLREKEITSPHLWSMYIDMYEQNAVRDKKPIDPEAIEMCDRLANTFDAIRQNYWNYKKSKLMLL</sequence>
<dbReference type="GO" id="GO:0004662">
    <property type="term" value="F:CAAX-protein geranylgeranyltransferase activity"/>
    <property type="evidence" value="ECO:0007669"/>
    <property type="project" value="UniProtKB-EC"/>
</dbReference>
<dbReference type="GO" id="GO:0004660">
    <property type="term" value="F:protein farnesyltransferase activity"/>
    <property type="evidence" value="ECO:0007669"/>
    <property type="project" value="UniProtKB-EC"/>
</dbReference>
<comment type="similarity">
    <text evidence="2">Belongs to the protein prenyltransferase subunit alpha family.</text>
</comment>
<dbReference type="GO" id="GO:0005965">
    <property type="term" value="C:protein farnesyltransferase complex"/>
    <property type="evidence" value="ECO:0007669"/>
    <property type="project" value="TreeGrafter"/>
</dbReference>
<keyword evidence="5" id="KW-0637">Prenyltransferase</keyword>
<evidence type="ECO:0000256" key="6">
    <source>
        <dbReference type="ARBA" id="ARBA00022679"/>
    </source>
</evidence>
<dbReference type="STRING" id="763407.A0A167M384"/>
<dbReference type="AlphaFoldDB" id="A0A167M384"/>
<dbReference type="OrthoDB" id="10255768at2759"/>
<dbReference type="SUPFAM" id="SSF48439">
    <property type="entry name" value="Protein prenylyltransferase"/>
    <property type="match status" value="1"/>
</dbReference>
<dbReference type="PANTHER" id="PTHR11129">
    <property type="entry name" value="PROTEIN FARNESYLTRANSFERASE ALPHA SUBUNIT/RAB GERANYLGERANYL TRANSFERASE ALPHA SUBUNIT"/>
    <property type="match status" value="1"/>
</dbReference>
<dbReference type="Proteomes" id="UP000077315">
    <property type="component" value="Unassembled WGS sequence"/>
</dbReference>
<evidence type="ECO:0000256" key="5">
    <source>
        <dbReference type="ARBA" id="ARBA00022602"/>
    </source>
</evidence>
<evidence type="ECO:0000256" key="11">
    <source>
        <dbReference type="ARBA" id="ARBA00042436"/>
    </source>
</evidence>
<feature type="coiled-coil region" evidence="14">
    <location>
        <begin position="193"/>
        <end position="244"/>
    </location>
</feature>
<comment type="cofactor">
    <cofactor evidence="1">
        <name>Mg(2+)</name>
        <dbReference type="ChEBI" id="CHEBI:18420"/>
    </cofactor>
</comment>
<evidence type="ECO:0000256" key="2">
    <source>
        <dbReference type="ARBA" id="ARBA00006734"/>
    </source>
</evidence>
<gene>
    <name evidence="16" type="ORF">PHYBLDRAFT_134630</name>
</gene>
<evidence type="ECO:0000256" key="14">
    <source>
        <dbReference type="SAM" id="Coils"/>
    </source>
</evidence>
<feature type="region of interest" description="Disordered" evidence="15">
    <location>
        <begin position="1"/>
        <end position="26"/>
    </location>
</feature>
<feature type="compositionally biased region" description="Basic and acidic residues" evidence="15">
    <location>
        <begin position="1"/>
        <end position="12"/>
    </location>
</feature>
<dbReference type="InParanoid" id="A0A167M384"/>
<dbReference type="EMBL" id="KV440985">
    <property type="protein sequence ID" value="OAD71644.1"/>
    <property type="molecule type" value="Genomic_DNA"/>
</dbReference>
<evidence type="ECO:0000256" key="8">
    <source>
        <dbReference type="ARBA" id="ARBA00022842"/>
    </source>
</evidence>
<keyword evidence="17" id="KW-1185">Reference proteome</keyword>
<name>A0A167M384_PHYB8</name>
<dbReference type="Gene3D" id="1.25.40.120">
    <property type="entry name" value="Protein prenylyltransferase"/>
    <property type="match status" value="1"/>
</dbReference>
<proteinExistence type="inferred from homology"/>
<keyword evidence="14" id="KW-0175">Coiled coil</keyword>
<dbReference type="GO" id="GO:0005953">
    <property type="term" value="C:CAAX-protein geranylgeranyltransferase complex"/>
    <property type="evidence" value="ECO:0007669"/>
    <property type="project" value="TreeGrafter"/>
</dbReference>
<evidence type="ECO:0000256" key="3">
    <source>
        <dbReference type="ARBA" id="ARBA00012700"/>
    </source>
</evidence>
<evidence type="ECO:0000313" key="16">
    <source>
        <dbReference type="EMBL" id="OAD71644.1"/>
    </source>
</evidence>
<keyword evidence="8" id="KW-0460">Magnesium</keyword>
<dbReference type="GeneID" id="28990567"/>
<reference evidence="17" key="1">
    <citation type="submission" date="2015-06" db="EMBL/GenBank/DDBJ databases">
        <title>Expansion of signal transduction pathways in fungi by whole-genome duplication.</title>
        <authorList>
            <consortium name="DOE Joint Genome Institute"/>
            <person name="Corrochano L.M."/>
            <person name="Kuo A."/>
            <person name="Marcet-Houben M."/>
            <person name="Polaino S."/>
            <person name="Salamov A."/>
            <person name="Villalobos J.M."/>
            <person name="Alvarez M.I."/>
            <person name="Avalos J."/>
            <person name="Benito E.P."/>
            <person name="Benoit I."/>
            <person name="Burger G."/>
            <person name="Camino L.P."/>
            <person name="Canovas D."/>
            <person name="Cerda-Olmedo E."/>
            <person name="Cheng J.-F."/>
            <person name="Dominguez A."/>
            <person name="Elias M."/>
            <person name="Eslava A.P."/>
            <person name="Glaser F."/>
            <person name="Grimwood J."/>
            <person name="Gutierrez G."/>
            <person name="Heitman J."/>
            <person name="Henrissat B."/>
            <person name="Iturriaga E.A."/>
            <person name="Lang B.F."/>
            <person name="Lavin J.L."/>
            <person name="Lee S."/>
            <person name="Li W."/>
            <person name="Lindquist E."/>
            <person name="Lopez-Garcia S."/>
            <person name="Luque E.M."/>
            <person name="Marcos A.T."/>
            <person name="Martin J."/>
            <person name="McCluskey K."/>
            <person name="Medina H.R."/>
            <person name="Miralles-Duran A."/>
            <person name="Miyazaki A."/>
            <person name="Munoz-Torres E."/>
            <person name="Oguiza J.A."/>
            <person name="Ohm R."/>
            <person name="Olmedo M."/>
            <person name="Orejas M."/>
            <person name="Ortiz-Castellanos L."/>
            <person name="Pisabarro A.G."/>
            <person name="Rodriguez-Romero J."/>
            <person name="Ruiz-Herrera J."/>
            <person name="Ruiz-Vazquez R."/>
            <person name="Sanz C."/>
            <person name="Schackwitz W."/>
            <person name="Schmutz J."/>
            <person name="Shahriari M."/>
            <person name="Shelest E."/>
            <person name="Silva-Franco F."/>
            <person name="Soanes D."/>
            <person name="Syed K."/>
            <person name="Tagua V.G."/>
            <person name="Talbot N.J."/>
            <person name="Thon M."/>
            <person name="De vries R.P."/>
            <person name="Wiebenga A."/>
            <person name="Yadav J.S."/>
            <person name="Braun E.L."/>
            <person name="Baker S."/>
            <person name="Garre V."/>
            <person name="Horwitz B."/>
            <person name="Torres-Martinez S."/>
            <person name="Idnurm A."/>
            <person name="Herrera-Estrella A."/>
            <person name="Gabaldon T."/>
            <person name="Grigoriev I.V."/>
        </authorList>
    </citation>
    <scope>NUCLEOTIDE SEQUENCE [LARGE SCALE GENOMIC DNA]</scope>
    <source>
        <strain evidence="17">NRRL 1555(-)</strain>
    </source>
</reference>
<keyword evidence="7" id="KW-0677">Repeat</keyword>
<evidence type="ECO:0000256" key="1">
    <source>
        <dbReference type="ARBA" id="ARBA00001946"/>
    </source>
</evidence>
<evidence type="ECO:0000256" key="4">
    <source>
        <dbReference type="ARBA" id="ARBA00012702"/>
    </source>
</evidence>
<dbReference type="Pfam" id="PF01239">
    <property type="entry name" value="PPTA"/>
    <property type="match status" value="5"/>
</dbReference>
<dbReference type="RefSeq" id="XP_018289684.1">
    <property type="nucleotide sequence ID" value="XM_018429661.1"/>
</dbReference>
<evidence type="ECO:0000256" key="7">
    <source>
        <dbReference type="ARBA" id="ARBA00022737"/>
    </source>
</evidence>
<evidence type="ECO:0000313" key="17">
    <source>
        <dbReference type="Proteomes" id="UP000077315"/>
    </source>
</evidence>